<dbReference type="Proteomes" id="UP001190700">
    <property type="component" value="Unassembled WGS sequence"/>
</dbReference>
<proteinExistence type="predicted"/>
<protein>
    <submittedName>
        <fullName evidence="1">Uncharacterized protein</fullName>
    </submittedName>
</protein>
<sequence>GLKQSKKKNSKKAQPKNSWGKKALEIPALYTTPNLNRLWSYTGQYPFQHNKTLAELATGWSEASGFWDPGHFVANEHWAAMLNMAQWGVGLFSTDTVQFVGGFSAGSAGKKPDSATHPGSPSDEATAYLAAVGDVDLGAEDEYQYKYALVLGNLETIRNFAYINSGYNKK</sequence>
<accession>A0AAE0FB93</accession>
<organism evidence="1 2">
    <name type="scientific">Cymbomonas tetramitiformis</name>
    <dbReference type="NCBI Taxonomy" id="36881"/>
    <lineage>
        <taxon>Eukaryota</taxon>
        <taxon>Viridiplantae</taxon>
        <taxon>Chlorophyta</taxon>
        <taxon>Pyramimonadophyceae</taxon>
        <taxon>Pyramimonadales</taxon>
        <taxon>Pyramimonadaceae</taxon>
        <taxon>Cymbomonas</taxon>
    </lineage>
</organism>
<name>A0AAE0FB93_9CHLO</name>
<dbReference type="EMBL" id="LGRX02021665">
    <property type="protein sequence ID" value="KAK3256425.1"/>
    <property type="molecule type" value="Genomic_DNA"/>
</dbReference>
<dbReference type="AlphaFoldDB" id="A0AAE0FB93"/>
<keyword evidence="2" id="KW-1185">Reference proteome</keyword>
<reference evidence="1 2" key="1">
    <citation type="journal article" date="2015" name="Genome Biol. Evol.">
        <title>Comparative Genomics of a Bacterivorous Green Alga Reveals Evolutionary Causalities and Consequences of Phago-Mixotrophic Mode of Nutrition.</title>
        <authorList>
            <person name="Burns J.A."/>
            <person name="Paasch A."/>
            <person name="Narechania A."/>
            <person name="Kim E."/>
        </authorList>
    </citation>
    <scope>NUCLEOTIDE SEQUENCE [LARGE SCALE GENOMIC DNA]</scope>
    <source>
        <strain evidence="1 2">PLY_AMNH</strain>
    </source>
</reference>
<evidence type="ECO:0000313" key="2">
    <source>
        <dbReference type="Proteomes" id="UP001190700"/>
    </source>
</evidence>
<evidence type="ECO:0000313" key="1">
    <source>
        <dbReference type="EMBL" id="KAK3256425.1"/>
    </source>
</evidence>
<feature type="non-terminal residue" evidence="1">
    <location>
        <position position="1"/>
    </location>
</feature>
<comment type="caution">
    <text evidence="1">The sequence shown here is derived from an EMBL/GenBank/DDBJ whole genome shotgun (WGS) entry which is preliminary data.</text>
</comment>
<gene>
    <name evidence="1" type="ORF">CYMTET_34440</name>
</gene>